<evidence type="ECO:0000313" key="3">
    <source>
        <dbReference type="Proteomes" id="UP000249913"/>
    </source>
</evidence>
<evidence type="ECO:0000259" key="1">
    <source>
        <dbReference type="Pfam" id="PF13936"/>
    </source>
</evidence>
<dbReference type="GO" id="GO:0032196">
    <property type="term" value="P:transposition"/>
    <property type="evidence" value="ECO:0007669"/>
    <property type="project" value="TreeGrafter"/>
</dbReference>
<sequence length="78" mass="9399">MSYNHLTLTERARIEVLRQENYSLRSIARKLKRSVSTISREISRNNLNQSYQAETAQKNYETKRKLCGRPTRFYSRTW</sequence>
<organism evidence="2 3">
    <name type="scientific">Staphylococcus aureus</name>
    <dbReference type="NCBI Taxonomy" id="1280"/>
    <lineage>
        <taxon>Bacteria</taxon>
        <taxon>Bacillati</taxon>
        <taxon>Bacillota</taxon>
        <taxon>Bacilli</taxon>
        <taxon>Bacillales</taxon>
        <taxon>Staphylococcaceae</taxon>
        <taxon>Staphylococcus</taxon>
    </lineage>
</organism>
<dbReference type="InterPro" id="IPR051917">
    <property type="entry name" value="Transposase-Integrase"/>
</dbReference>
<accession>A0A2X2JY37</accession>
<dbReference type="Pfam" id="PF13936">
    <property type="entry name" value="HTH_38"/>
    <property type="match status" value="1"/>
</dbReference>
<reference evidence="2 3" key="1">
    <citation type="submission" date="2018-06" db="EMBL/GenBank/DDBJ databases">
        <authorList>
            <consortium name="Pathogen Informatics"/>
            <person name="Doyle S."/>
        </authorList>
    </citation>
    <scope>NUCLEOTIDE SEQUENCE [LARGE SCALE GENOMIC DNA]</scope>
    <source>
        <strain evidence="2 3">NCTC7878</strain>
    </source>
</reference>
<dbReference type="GO" id="GO:0005829">
    <property type="term" value="C:cytosol"/>
    <property type="evidence" value="ECO:0007669"/>
    <property type="project" value="TreeGrafter"/>
</dbReference>
<dbReference type="PANTHER" id="PTHR10948:SF23">
    <property type="entry name" value="TRANSPOSASE INSI FOR INSERTION SEQUENCE ELEMENT IS30A-RELATED"/>
    <property type="match status" value="1"/>
</dbReference>
<dbReference type="AlphaFoldDB" id="A0A2X2JY37"/>
<proteinExistence type="predicted"/>
<dbReference type="GO" id="GO:0004803">
    <property type="term" value="F:transposase activity"/>
    <property type="evidence" value="ECO:0007669"/>
    <property type="project" value="TreeGrafter"/>
</dbReference>
<dbReference type="PANTHER" id="PTHR10948">
    <property type="entry name" value="TRANSPOSASE"/>
    <property type="match status" value="1"/>
</dbReference>
<protein>
    <submittedName>
        <fullName evidence="2">Transposase</fullName>
    </submittedName>
</protein>
<gene>
    <name evidence="2" type="ORF">NCTC7878_02091</name>
</gene>
<dbReference type="EMBL" id="UAUX01000009">
    <property type="protein sequence ID" value="SPZ98688.1"/>
    <property type="molecule type" value="Genomic_DNA"/>
</dbReference>
<feature type="domain" description="Transposase IS30-like HTH" evidence="1">
    <location>
        <begin position="2"/>
        <end position="45"/>
    </location>
</feature>
<name>A0A2X2JY37_STAAU</name>
<evidence type="ECO:0000313" key="2">
    <source>
        <dbReference type="EMBL" id="SPZ98688.1"/>
    </source>
</evidence>
<dbReference type="Proteomes" id="UP000249913">
    <property type="component" value="Unassembled WGS sequence"/>
</dbReference>
<dbReference type="InterPro" id="IPR025246">
    <property type="entry name" value="IS30-like_HTH"/>
</dbReference>
<dbReference type="Gene3D" id="1.10.10.60">
    <property type="entry name" value="Homeodomain-like"/>
    <property type="match status" value="1"/>
</dbReference>